<dbReference type="EMBL" id="CABIJS010000697">
    <property type="protein sequence ID" value="VUZ56034.1"/>
    <property type="molecule type" value="Genomic_DNA"/>
</dbReference>
<gene>
    <name evidence="9" type="ORF">WMSIL1_LOCUS13679</name>
</gene>
<dbReference type="InterPro" id="IPR013087">
    <property type="entry name" value="Znf_C2H2_type"/>
</dbReference>
<evidence type="ECO:0000313" key="9">
    <source>
        <dbReference type="EMBL" id="VUZ56034.1"/>
    </source>
</evidence>
<evidence type="ECO:0000256" key="4">
    <source>
        <dbReference type="ARBA" id="ARBA00022771"/>
    </source>
</evidence>
<keyword evidence="5" id="KW-0862">Zinc</keyword>
<evidence type="ECO:0000256" key="6">
    <source>
        <dbReference type="ARBA" id="ARBA00023242"/>
    </source>
</evidence>
<evidence type="ECO:0000259" key="8">
    <source>
        <dbReference type="PROSITE" id="PS50157"/>
    </source>
</evidence>
<dbReference type="InterPro" id="IPR050527">
    <property type="entry name" value="Snail/Krueppel_Znf"/>
</dbReference>
<keyword evidence="6" id="KW-0539">Nucleus</keyword>
<proteinExistence type="predicted"/>
<dbReference type="GO" id="GO:0005634">
    <property type="term" value="C:nucleus"/>
    <property type="evidence" value="ECO:0007669"/>
    <property type="project" value="UniProtKB-SubCell"/>
</dbReference>
<dbReference type="Pfam" id="PF00096">
    <property type="entry name" value="zf-C2H2"/>
    <property type="match status" value="2"/>
</dbReference>
<reference evidence="9 10" key="1">
    <citation type="submission" date="2019-07" db="EMBL/GenBank/DDBJ databases">
        <authorList>
            <person name="Jastrzebski P J."/>
            <person name="Paukszto L."/>
            <person name="Jastrzebski P J."/>
        </authorList>
    </citation>
    <scope>NUCLEOTIDE SEQUENCE [LARGE SCALE GENOMIC DNA]</scope>
    <source>
        <strain evidence="9 10">WMS-il1</strain>
    </source>
</reference>
<keyword evidence="10" id="KW-1185">Reference proteome</keyword>
<protein>
    <recommendedName>
        <fullName evidence="8">C2H2-type domain-containing protein</fullName>
    </recommendedName>
</protein>
<evidence type="ECO:0000256" key="2">
    <source>
        <dbReference type="ARBA" id="ARBA00022723"/>
    </source>
</evidence>
<dbReference type="FunFam" id="3.30.160.60:FF:000446">
    <property type="entry name" value="Zinc finger protein"/>
    <property type="match status" value="1"/>
</dbReference>
<evidence type="ECO:0000256" key="3">
    <source>
        <dbReference type="ARBA" id="ARBA00022737"/>
    </source>
</evidence>
<evidence type="ECO:0000313" key="10">
    <source>
        <dbReference type="Proteomes" id="UP000321570"/>
    </source>
</evidence>
<evidence type="ECO:0000256" key="1">
    <source>
        <dbReference type="ARBA" id="ARBA00004123"/>
    </source>
</evidence>
<dbReference type="InterPro" id="IPR036236">
    <property type="entry name" value="Znf_C2H2_sf"/>
</dbReference>
<dbReference type="Proteomes" id="UP000321570">
    <property type="component" value="Unassembled WGS sequence"/>
</dbReference>
<keyword evidence="3" id="KW-0677">Repeat</keyword>
<dbReference type="GO" id="GO:0000981">
    <property type="term" value="F:DNA-binding transcription factor activity, RNA polymerase II-specific"/>
    <property type="evidence" value="ECO:0007669"/>
    <property type="project" value="TreeGrafter"/>
</dbReference>
<feature type="domain" description="C2H2-type" evidence="8">
    <location>
        <begin position="42"/>
        <end position="70"/>
    </location>
</feature>
<keyword evidence="2" id="KW-0479">Metal-binding</keyword>
<keyword evidence="4 7" id="KW-0863">Zinc-finger</keyword>
<organism evidence="9 10">
    <name type="scientific">Hymenolepis diminuta</name>
    <name type="common">Rat tapeworm</name>
    <dbReference type="NCBI Taxonomy" id="6216"/>
    <lineage>
        <taxon>Eukaryota</taxon>
        <taxon>Metazoa</taxon>
        <taxon>Spiralia</taxon>
        <taxon>Lophotrochozoa</taxon>
        <taxon>Platyhelminthes</taxon>
        <taxon>Cestoda</taxon>
        <taxon>Eucestoda</taxon>
        <taxon>Cyclophyllidea</taxon>
        <taxon>Hymenolepididae</taxon>
        <taxon>Hymenolepis</taxon>
    </lineage>
</organism>
<dbReference type="SUPFAM" id="SSF57667">
    <property type="entry name" value="beta-beta-alpha zinc fingers"/>
    <property type="match status" value="1"/>
</dbReference>
<dbReference type="GO" id="GO:0008270">
    <property type="term" value="F:zinc ion binding"/>
    <property type="evidence" value="ECO:0007669"/>
    <property type="project" value="UniProtKB-KW"/>
</dbReference>
<feature type="domain" description="C2H2-type" evidence="8">
    <location>
        <begin position="13"/>
        <end position="41"/>
    </location>
</feature>
<sequence length="113" mass="13065">MHVKRVHEERKSSQCPDCGATFAYLWGLKNHLNTVHEGLKPYRCKICGKDFDRTRYLLRHIAGVHKGETFQIKCHAKERLEKLHKDQIAEEGESDIKPILNAEASAEIKLELE</sequence>
<dbReference type="Gene3D" id="3.30.160.60">
    <property type="entry name" value="Classic Zinc Finger"/>
    <property type="match status" value="2"/>
</dbReference>
<dbReference type="PROSITE" id="PS00028">
    <property type="entry name" value="ZINC_FINGER_C2H2_1"/>
    <property type="match status" value="2"/>
</dbReference>
<evidence type="ECO:0000256" key="5">
    <source>
        <dbReference type="ARBA" id="ARBA00022833"/>
    </source>
</evidence>
<dbReference type="PANTHER" id="PTHR24388:SF54">
    <property type="entry name" value="PROTEIN ESCARGOT"/>
    <property type="match status" value="1"/>
</dbReference>
<comment type="subcellular location">
    <subcellularLocation>
        <location evidence="1">Nucleus</location>
    </subcellularLocation>
</comment>
<dbReference type="PROSITE" id="PS50157">
    <property type="entry name" value="ZINC_FINGER_C2H2_2"/>
    <property type="match status" value="2"/>
</dbReference>
<dbReference type="GO" id="GO:0000978">
    <property type="term" value="F:RNA polymerase II cis-regulatory region sequence-specific DNA binding"/>
    <property type="evidence" value="ECO:0007669"/>
    <property type="project" value="TreeGrafter"/>
</dbReference>
<name>A0A564ZB64_HYMDI</name>
<dbReference type="AlphaFoldDB" id="A0A564ZB64"/>
<evidence type="ECO:0000256" key="7">
    <source>
        <dbReference type="PROSITE-ProRule" id="PRU00042"/>
    </source>
</evidence>
<accession>A0A564ZB64</accession>
<dbReference type="PANTHER" id="PTHR24388">
    <property type="entry name" value="ZINC FINGER PROTEIN"/>
    <property type="match status" value="1"/>
</dbReference>
<dbReference type="SMART" id="SM00355">
    <property type="entry name" value="ZnF_C2H2"/>
    <property type="match status" value="2"/>
</dbReference>